<organism evidence="3 4">
    <name type="scientific">Candidatus Neptunichlamydia vexilliferae</name>
    <dbReference type="NCBI Taxonomy" id="1651774"/>
    <lineage>
        <taxon>Bacteria</taxon>
        <taxon>Pseudomonadati</taxon>
        <taxon>Chlamydiota</taxon>
        <taxon>Chlamydiia</taxon>
        <taxon>Parachlamydiales</taxon>
        <taxon>Simkaniaceae</taxon>
        <taxon>Candidatus Neptunichlamydia</taxon>
    </lineage>
</organism>
<evidence type="ECO:0000259" key="1">
    <source>
        <dbReference type="Pfam" id="PF00534"/>
    </source>
</evidence>
<gene>
    <name evidence="3" type="ORF">NEPTK9_000547</name>
</gene>
<reference evidence="3 4" key="1">
    <citation type="submission" date="2020-01" db="EMBL/GenBank/DDBJ databases">
        <title>Draft genome sequence of Cand. Neptunochlamydia vexilliferae K9.</title>
        <authorList>
            <person name="Schulz F."/>
            <person name="Koestlbacher S."/>
            <person name="Wascher F."/>
            <person name="Pizzetti I."/>
            <person name="Horn M."/>
        </authorList>
    </citation>
    <scope>NUCLEOTIDE SEQUENCE [LARGE SCALE GENOMIC DNA]</scope>
    <source>
        <strain evidence="3 4">K9</strain>
    </source>
</reference>
<dbReference type="PANTHER" id="PTHR45947">
    <property type="entry name" value="SULFOQUINOVOSYL TRANSFERASE SQD2"/>
    <property type="match status" value="1"/>
</dbReference>
<evidence type="ECO:0000313" key="3">
    <source>
        <dbReference type="EMBL" id="MBF5059042.1"/>
    </source>
</evidence>
<dbReference type="Proteomes" id="UP001194714">
    <property type="component" value="Unassembled WGS sequence"/>
</dbReference>
<dbReference type="RefSeq" id="WP_194847344.1">
    <property type="nucleotide sequence ID" value="NZ_JAAEJV010000009.1"/>
</dbReference>
<dbReference type="PANTHER" id="PTHR45947:SF3">
    <property type="entry name" value="SULFOQUINOVOSYL TRANSFERASE SQD2"/>
    <property type="match status" value="1"/>
</dbReference>
<dbReference type="CDD" id="cd03804">
    <property type="entry name" value="GT4_WbaZ-like"/>
    <property type="match status" value="1"/>
</dbReference>
<evidence type="ECO:0000259" key="2">
    <source>
        <dbReference type="Pfam" id="PF13439"/>
    </source>
</evidence>
<proteinExistence type="predicted"/>
<evidence type="ECO:0000313" key="4">
    <source>
        <dbReference type="Proteomes" id="UP001194714"/>
    </source>
</evidence>
<accession>A0ABS0AY26</accession>
<dbReference type="InterPro" id="IPR001296">
    <property type="entry name" value="Glyco_trans_1"/>
</dbReference>
<dbReference type="Gene3D" id="3.40.50.2000">
    <property type="entry name" value="Glycogen Phosphorylase B"/>
    <property type="match status" value="2"/>
</dbReference>
<sequence>MKVALVHDWLTTMGGAEKVLEALLEVFPADLFTLVKDPKAVVGTPFEKAKTSFIQRLPRAKKKYRSYLPFFPIAIEQFDLSGYDLVISSSHAVAKGVLTHADQLHICYCHTPMRYAWDLYQQYLRESKLKSGVKGVIVKVFLHYLRMWDAQAASRVDAYVANSHYVARRIKKLYGEEAAVIYPPVDVDYFGFTDQKEDFYLTASRMVPYKKIDLIVEAFSQMPDKKLVVIGDGPDMEKVKGKAKKNVEILGYQNRETLRSYLQKAKGFVFAALEDFGILPVEAQGCGTPVIAFGKGGALETVIEGETGLFFREQTVPSLIEAIEAFERKSFDPKRIRAHAETFRKERFKEEFQAFVEDRLKSLELVRDMP</sequence>
<feature type="domain" description="Glycosyltransferase subfamily 4-like N-terminal" evidence="2">
    <location>
        <begin position="49"/>
        <end position="188"/>
    </location>
</feature>
<dbReference type="Pfam" id="PF13439">
    <property type="entry name" value="Glyco_transf_4"/>
    <property type="match status" value="1"/>
</dbReference>
<dbReference type="InterPro" id="IPR028098">
    <property type="entry name" value="Glyco_trans_4-like_N"/>
</dbReference>
<protein>
    <submittedName>
        <fullName evidence="3">Uncharacterized protein</fullName>
    </submittedName>
</protein>
<name>A0ABS0AY26_9BACT</name>
<dbReference type="InterPro" id="IPR050194">
    <property type="entry name" value="Glycosyltransferase_grp1"/>
</dbReference>
<feature type="domain" description="Glycosyl transferase family 1" evidence="1">
    <location>
        <begin position="194"/>
        <end position="339"/>
    </location>
</feature>
<comment type="caution">
    <text evidence="3">The sequence shown here is derived from an EMBL/GenBank/DDBJ whole genome shotgun (WGS) entry which is preliminary data.</text>
</comment>
<dbReference type="SUPFAM" id="SSF53756">
    <property type="entry name" value="UDP-Glycosyltransferase/glycogen phosphorylase"/>
    <property type="match status" value="1"/>
</dbReference>
<dbReference type="EMBL" id="JAAEJV010000009">
    <property type="protein sequence ID" value="MBF5059042.1"/>
    <property type="molecule type" value="Genomic_DNA"/>
</dbReference>
<keyword evidence="4" id="KW-1185">Reference proteome</keyword>
<dbReference type="Pfam" id="PF00534">
    <property type="entry name" value="Glycos_transf_1"/>
    <property type="match status" value="1"/>
</dbReference>